<dbReference type="GO" id="GO:0000978">
    <property type="term" value="F:RNA polymerase II cis-regulatory region sequence-specific DNA binding"/>
    <property type="evidence" value="ECO:0000318"/>
    <property type="project" value="GO_Central"/>
</dbReference>
<proteinExistence type="predicted"/>
<accession>A0A1U7ZJG4</accession>
<evidence type="ECO:0000313" key="7">
    <source>
        <dbReference type="Proteomes" id="UP000189703"/>
    </source>
</evidence>
<evidence type="ECO:0000259" key="6">
    <source>
        <dbReference type="PROSITE" id="PS50066"/>
    </source>
</evidence>
<dbReference type="eggNOG" id="KOG0014">
    <property type="taxonomic scope" value="Eukaryota"/>
</dbReference>
<evidence type="ECO:0000313" key="8">
    <source>
        <dbReference type="RefSeq" id="XP_010248458.1"/>
    </source>
</evidence>
<dbReference type="Pfam" id="PF00319">
    <property type="entry name" value="SRF-TF"/>
    <property type="match status" value="1"/>
</dbReference>
<dbReference type="PROSITE" id="PS50066">
    <property type="entry name" value="MADS_BOX_2"/>
    <property type="match status" value="1"/>
</dbReference>
<keyword evidence="2" id="KW-0805">Transcription regulation</keyword>
<dbReference type="SUPFAM" id="SSF55455">
    <property type="entry name" value="SRF-like"/>
    <property type="match status" value="1"/>
</dbReference>
<dbReference type="AlphaFoldDB" id="A0A1U7ZJG4"/>
<dbReference type="RefSeq" id="XP_010248458.1">
    <property type="nucleotide sequence ID" value="XM_010250156.1"/>
</dbReference>
<keyword evidence="3" id="KW-0238">DNA-binding</keyword>
<dbReference type="PANTHER" id="PTHR11945:SF629">
    <property type="entry name" value="OS02G0164450 PROTEIN"/>
    <property type="match status" value="1"/>
</dbReference>
<evidence type="ECO:0000256" key="3">
    <source>
        <dbReference type="ARBA" id="ARBA00023125"/>
    </source>
</evidence>
<reference evidence="8" key="1">
    <citation type="submission" date="2025-08" db="UniProtKB">
        <authorList>
            <consortium name="RefSeq"/>
        </authorList>
    </citation>
    <scope>IDENTIFICATION</scope>
</reference>
<dbReference type="SMART" id="SM00432">
    <property type="entry name" value="MADS"/>
    <property type="match status" value="1"/>
</dbReference>
<evidence type="ECO:0000256" key="5">
    <source>
        <dbReference type="ARBA" id="ARBA00023242"/>
    </source>
</evidence>
<dbReference type="GO" id="GO:0005634">
    <property type="term" value="C:nucleus"/>
    <property type="evidence" value="ECO:0007669"/>
    <property type="project" value="UniProtKB-SubCell"/>
</dbReference>
<organism evidence="7 8">
    <name type="scientific">Nelumbo nucifera</name>
    <name type="common">Sacred lotus</name>
    <dbReference type="NCBI Taxonomy" id="4432"/>
    <lineage>
        <taxon>Eukaryota</taxon>
        <taxon>Viridiplantae</taxon>
        <taxon>Streptophyta</taxon>
        <taxon>Embryophyta</taxon>
        <taxon>Tracheophyta</taxon>
        <taxon>Spermatophyta</taxon>
        <taxon>Magnoliopsida</taxon>
        <taxon>Proteales</taxon>
        <taxon>Nelumbonaceae</taxon>
        <taxon>Nelumbo</taxon>
    </lineage>
</organism>
<name>A0A1U7ZJG4_NELNU</name>
<dbReference type="Proteomes" id="UP000189703">
    <property type="component" value="Unplaced"/>
</dbReference>
<dbReference type="InterPro" id="IPR002100">
    <property type="entry name" value="TF_MADSbox"/>
</dbReference>
<keyword evidence="7" id="KW-1185">Reference proteome</keyword>
<dbReference type="InterPro" id="IPR036879">
    <property type="entry name" value="TF_MADSbox_sf"/>
</dbReference>
<protein>
    <submittedName>
        <fullName evidence="8">Agamous-like MADS-box protein AGL23</fullName>
    </submittedName>
</protein>
<dbReference type="Gene3D" id="3.40.1810.10">
    <property type="entry name" value="Transcription factor, MADS-box"/>
    <property type="match status" value="1"/>
</dbReference>
<dbReference type="GO" id="GO:0046983">
    <property type="term" value="F:protein dimerization activity"/>
    <property type="evidence" value="ECO:0007669"/>
    <property type="project" value="InterPro"/>
</dbReference>
<dbReference type="PRINTS" id="PR00404">
    <property type="entry name" value="MADSDOMAIN"/>
</dbReference>
<dbReference type="GeneID" id="104591364"/>
<evidence type="ECO:0000256" key="1">
    <source>
        <dbReference type="ARBA" id="ARBA00004123"/>
    </source>
</evidence>
<evidence type="ECO:0000256" key="2">
    <source>
        <dbReference type="ARBA" id="ARBA00023015"/>
    </source>
</evidence>
<dbReference type="GO" id="GO:0000981">
    <property type="term" value="F:DNA-binding transcription factor activity, RNA polymerase II-specific"/>
    <property type="evidence" value="ECO:0000318"/>
    <property type="project" value="GO_Central"/>
</dbReference>
<gene>
    <name evidence="8" type="primary">LOC104591364</name>
</gene>
<dbReference type="GO" id="GO:0006357">
    <property type="term" value="P:regulation of transcription by RNA polymerase II"/>
    <property type="evidence" value="ECO:0000318"/>
    <property type="project" value="GO_Central"/>
</dbReference>
<dbReference type="InParanoid" id="A0A1U7ZJG4"/>
<keyword evidence="4" id="KW-0804">Transcription</keyword>
<feature type="domain" description="MADS-box" evidence="6">
    <location>
        <begin position="1"/>
        <end position="61"/>
    </location>
</feature>
<keyword evidence="5" id="KW-0539">Nucleus</keyword>
<dbReference type="KEGG" id="nnu:104591364"/>
<dbReference type="PANTHER" id="PTHR11945">
    <property type="entry name" value="MADS BOX PROTEIN"/>
    <property type="match status" value="1"/>
</dbReference>
<comment type="subcellular location">
    <subcellularLocation>
        <location evidence="1">Nucleus</location>
    </subcellularLocation>
</comment>
<evidence type="ECO:0000256" key="4">
    <source>
        <dbReference type="ARBA" id="ARBA00023163"/>
    </source>
</evidence>
<sequence length="294" mass="32589">MGRRRIKIEKIECKEKLNVCFSKGRTGLFKKAKKLDDLSGSKTVIIIFSPAGKVFTFGDPVLDSLIDRYLLLHHHQPHRLNQCSVAIEDEYGKVDLNDSEGWMREIESLLMRGKENVMKRVLEQQQKQPAMPSSSCFQSALLPIESLSGISFYSSSSSLETFGVNGFENSVQLEQPESASAGVSSSSLGGFGAVGCEAKPERTELEFATGPVLQPDLFFDIDELLKTLSDPLTPEEPTDLNIDHHQQQQLGRGFQNVGILSESTAENPLEFPSYHRVLTPPLQSWGVNSSQESL</sequence>